<dbReference type="Pfam" id="PF00962">
    <property type="entry name" value="A_deaminase"/>
    <property type="match status" value="1"/>
</dbReference>
<keyword evidence="6" id="KW-0862">Zinc</keyword>
<feature type="chain" id="PRO_5046218100" description="adenosine deaminase" evidence="7">
    <location>
        <begin position="32"/>
        <end position="483"/>
    </location>
</feature>
<keyword evidence="10" id="KW-1185">Reference proteome</keyword>
<evidence type="ECO:0000256" key="7">
    <source>
        <dbReference type="SAM" id="SignalP"/>
    </source>
</evidence>
<feature type="signal peptide" evidence="7">
    <location>
        <begin position="1"/>
        <end position="31"/>
    </location>
</feature>
<dbReference type="InterPro" id="IPR006330">
    <property type="entry name" value="Ado/ade_deaminase"/>
</dbReference>
<feature type="domain" description="Adenosine deaminase" evidence="8">
    <location>
        <begin position="224"/>
        <end position="457"/>
    </location>
</feature>
<evidence type="ECO:0000256" key="3">
    <source>
        <dbReference type="ARBA" id="ARBA00012784"/>
    </source>
</evidence>
<dbReference type="Proteomes" id="UP001500067">
    <property type="component" value="Unassembled WGS sequence"/>
</dbReference>
<dbReference type="EMBL" id="BAABFA010000010">
    <property type="protein sequence ID" value="GAA4465305.1"/>
    <property type="molecule type" value="Genomic_DNA"/>
</dbReference>
<evidence type="ECO:0000256" key="6">
    <source>
        <dbReference type="ARBA" id="ARBA00022833"/>
    </source>
</evidence>
<evidence type="ECO:0000256" key="1">
    <source>
        <dbReference type="ARBA" id="ARBA00001947"/>
    </source>
</evidence>
<dbReference type="Gene3D" id="3.20.20.140">
    <property type="entry name" value="Metal-dependent hydrolases"/>
    <property type="match status" value="1"/>
</dbReference>
<keyword evidence="4" id="KW-0479">Metal-binding</keyword>
<evidence type="ECO:0000313" key="9">
    <source>
        <dbReference type="EMBL" id="GAA4465305.1"/>
    </source>
</evidence>
<protein>
    <recommendedName>
        <fullName evidence="3">adenosine deaminase</fullName>
        <ecNumber evidence="3">3.5.4.4</ecNumber>
    </recommendedName>
</protein>
<reference evidence="10" key="1">
    <citation type="journal article" date="2019" name="Int. J. Syst. Evol. Microbiol.">
        <title>The Global Catalogue of Microorganisms (GCM) 10K type strain sequencing project: providing services to taxonomists for standard genome sequencing and annotation.</title>
        <authorList>
            <consortium name="The Broad Institute Genomics Platform"/>
            <consortium name="The Broad Institute Genome Sequencing Center for Infectious Disease"/>
            <person name="Wu L."/>
            <person name="Ma J."/>
        </authorList>
    </citation>
    <scope>NUCLEOTIDE SEQUENCE [LARGE SCALE GENOMIC DNA]</scope>
    <source>
        <strain evidence="10">JCM 32105</strain>
    </source>
</reference>
<evidence type="ECO:0000256" key="4">
    <source>
        <dbReference type="ARBA" id="ARBA00022723"/>
    </source>
</evidence>
<gene>
    <name evidence="9" type="ORF">GCM10023093_17270</name>
</gene>
<accession>A0ABP8NH89</accession>
<comment type="caution">
    <text evidence="9">The sequence shown here is derived from an EMBL/GenBank/DDBJ whole genome shotgun (WGS) entry which is preliminary data.</text>
</comment>
<evidence type="ECO:0000256" key="2">
    <source>
        <dbReference type="ARBA" id="ARBA00006676"/>
    </source>
</evidence>
<evidence type="ECO:0000259" key="8">
    <source>
        <dbReference type="Pfam" id="PF00962"/>
    </source>
</evidence>
<evidence type="ECO:0000256" key="5">
    <source>
        <dbReference type="ARBA" id="ARBA00022801"/>
    </source>
</evidence>
<dbReference type="PANTHER" id="PTHR11409:SF43">
    <property type="entry name" value="ADENOSINE DEAMINASE"/>
    <property type="match status" value="1"/>
</dbReference>
<proteinExistence type="inferred from homology"/>
<dbReference type="EC" id="3.5.4.4" evidence="3"/>
<evidence type="ECO:0000313" key="10">
    <source>
        <dbReference type="Proteomes" id="UP001500067"/>
    </source>
</evidence>
<keyword evidence="5" id="KW-0378">Hydrolase</keyword>
<organism evidence="9 10">
    <name type="scientific">Nemorincola caseinilytica</name>
    <dbReference type="NCBI Taxonomy" id="2054315"/>
    <lineage>
        <taxon>Bacteria</taxon>
        <taxon>Pseudomonadati</taxon>
        <taxon>Bacteroidota</taxon>
        <taxon>Chitinophagia</taxon>
        <taxon>Chitinophagales</taxon>
        <taxon>Chitinophagaceae</taxon>
        <taxon>Nemorincola</taxon>
    </lineage>
</organism>
<dbReference type="SUPFAM" id="SSF51556">
    <property type="entry name" value="Metallo-dependent hydrolases"/>
    <property type="match status" value="1"/>
</dbReference>
<name>A0ABP8NH89_9BACT</name>
<comment type="cofactor">
    <cofactor evidence="1">
        <name>Zn(2+)</name>
        <dbReference type="ChEBI" id="CHEBI:29105"/>
    </cofactor>
</comment>
<dbReference type="InterPro" id="IPR032466">
    <property type="entry name" value="Metal_Hydrolase"/>
</dbReference>
<keyword evidence="7" id="KW-0732">Signal</keyword>
<dbReference type="InterPro" id="IPR001365">
    <property type="entry name" value="A_deaminase_dom"/>
</dbReference>
<sequence length="483" mass="54698">MFYYFVAYLCLMIKQLALCALLCTPVCTAIAQTDQEKTTAYYNKLKASGDVARLAYFFSQMPKGGDLHHHYSGSVYLETYLDWCKDKGKYIDSFKYSIVDDTAADRISIDALRKNALHYRNLMSLWSTADFYNHSAPQVPPDQHFFNTFGFFSPISGNFKAGLAELKRRALQENVQYIETMLSSVSVSIKSTTYNASLYRHLATRDENGLTALFDSIRTSLAKIAIDTAVTNYISALRDARTGIDDGNFTMRYQTYANRLKDPSTVFISIYAAFCVAATDTNIVGVNFVGAENDPVSMKDFWLHMRMFRYFKSLPQFEKIHLALHAGELAPGMTRPEDMGYHIYESLTIAGAERIGHGVDLPYEDAQAILTHMAAKKNAIEINLTSNEFILGIKNERHPINMYHDGGVPLTISTDDAGVSRSSLTEQYIMLAERYTFTYPQIRSFVLNSIEHSFMNPYMKTHHKALLQRRFAAFEKMVAGMSK</sequence>
<dbReference type="PANTHER" id="PTHR11409">
    <property type="entry name" value="ADENOSINE DEAMINASE"/>
    <property type="match status" value="1"/>
</dbReference>
<comment type="similarity">
    <text evidence="2">Belongs to the metallo-dependent hydrolases superfamily. Adenosine and AMP deaminases family.</text>
</comment>